<sequence length="17" mass="1899">MQEAFLFQLTDCSLPGV</sequence>
<dbReference type="AlphaFoldDB" id="A0A0E9U8Y5"/>
<dbReference type="EMBL" id="GBXM01046370">
    <property type="protein sequence ID" value="JAH62207.1"/>
    <property type="molecule type" value="Transcribed_RNA"/>
</dbReference>
<name>A0A0E9U8Y5_ANGAN</name>
<evidence type="ECO:0000313" key="1">
    <source>
        <dbReference type="EMBL" id="JAH62207.1"/>
    </source>
</evidence>
<organism evidence="1">
    <name type="scientific">Anguilla anguilla</name>
    <name type="common">European freshwater eel</name>
    <name type="synonym">Muraena anguilla</name>
    <dbReference type="NCBI Taxonomy" id="7936"/>
    <lineage>
        <taxon>Eukaryota</taxon>
        <taxon>Metazoa</taxon>
        <taxon>Chordata</taxon>
        <taxon>Craniata</taxon>
        <taxon>Vertebrata</taxon>
        <taxon>Euteleostomi</taxon>
        <taxon>Actinopterygii</taxon>
        <taxon>Neopterygii</taxon>
        <taxon>Teleostei</taxon>
        <taxon>Anguilliformes</taxon>
        <taxon>Anguillidae</taxon>
        <taxon>Anguilla</taxon>
    </lineage>
</organism>
<proteinExistence type="predicted"/>
<reference evidence="1" key="2">
    <citation type="journal article" date="2015" name="Fish Shellfish Immunol.">
        <title>Early steps in the European eel (Anguilla anguilla)-Vibrio vulnificus interaction in the gills: Role of the RtxA13 toxin.</title>
        <authorList>
            <person name="Callol A."/>
            <person name="Pajuelo D."/>
            <person name="Ebbesson L."/>
            <person name="Teles M."/>
            <person name="MacKenzie S."/>
            <person name="Amaro C."/>
        </authorList>
    </citation>
    <scope>NUCLEOTIDE SEQUENCE</scope>
</reference>
<reference evidence="1" key="1">
    <citation type="submission" date="2014-11" db="EMBL/GenBank/DDBJ databases">
        <authorList>
            <person name="Amaro Gonzalez C."/>
        </authorList>
    </citation>
    <scope>NUCLEOTIDE SEQUENCE</scope>
</reference>
<accession>A0A0E9U8Y5</accession>
<protein>
    <submittedName>
        <fullName evidence="1">Uncharacterized protein</fullName>
    </submittedName>
</protein>